<dbReference type="Proteomes" id="UP000231279">
    <property type="component" value="Unassembled WGS sequence"/>
</dbReference>
<evidence type="ECO:0000313" key="2">
    <source>
        <dbReference type="Proteomes" id="UP000231279"/>
    </source>
</evidence>
<organism evidence="1 2">
    <name type="scientific">Handroanthus impetiginosus</name>
    <dbReference type="NCBI Taxonomy" id="429701"/>
    <lineage>
        <taxon>Eukaryota</taxon>
        <taxon>Viridiplantae</taxon>
        <taxon>Streptophyta</taxon>
        <taxon>Embryophyta</taxon>
        <taxon>Tracheophyta</taxon>
        <taxon>Spermatophyta</taxon>
        <taxon>Magnoliopsida</taxon>
        <taxon>eudicotyledons</taxon>
        <taxon>Gunneridae</taxon>
        <taxon>Pentapetalae</taxon>
        <taxon>asterids</taxon>
        <taxon>lamiids</taxon>
        <taxon>Lamiales</taxon>
        <taxon>Bignoniaceae</taxon>
        <taxon>Crescentiina</taxon>
        <taxon>Tabebuia alliance</taxon>
        <taxon>Handroanthus</taxon>
    </lineage>
</organism>
<proteinExistence type="predicted"/>
<protein>
    <submittedName>
        <fullName evidence="1">Uncharacterized protein</fullName>
    </submittedName>
</protein>
<sequence length="78" mass="8971">MLQLVIKENTKSQNVTTMFTTLPREVDMKHLALTKRILGMEIIGDLRSLGITKILLLGRTLWKRFLEATTLLAQLSFR</sequence>
<name>A0A2G9I071_9LAMI</name>
<evidence type="ECO:0000313" key="1">
    <source>
        <dbReference type="EMBL" id="PIN23161.1"/>
    </source>
</evidence>
<keyword evidence="2" id="KW-1185">Reference proteome</keyword>
<dbReference type="EMBL" id="NKXS01000613">
    <property type="protein sequence ID" value="PIN23161.1"/>
    <property type="molecule type" value="Genomic_DNA"/>
</dbReference>
<accession>A0A2G9I071</accession>
<dbReference type="AlphaFoldDB" id="A0A2G9I071"/>
<gene>
    <name evidence="1" type="ORF">CDL12_04125</name>
</gene>
<comment type="caution">
    <text evidence="1">The sequence shown here is derived from an EMBL/GenBank/DDBJ whole genome shotgun (WGS) entry which is preliminary data.</text>
</comment>
<reference evidence="2" key="1">
    <citation type="journal article" date="2018" name="Gigascience">
        <title>Genome assembly of the Pink Ipe (Handroanthus impetiginosus, Bignoniaceae), a highly valued, ecologically keystone Neotropical timber forest tree.</title>
        <authorList>
            <person name="Silva-Junior O.B."/>
            <person name="Grattapaglia D."/>
            <person name="Novaes E."/>
            <person name="Collevatti R.G."/>
        </authorList>
    </citation>
    <scope>NUCLEOTIDE SEQUENCE [LARGE SCALE GENOMIC DNA]</scope>
    <source>
        <strain evidence="2">cv. UFG-1</strain>
    </source>
</reference>